<evidence type="ECO:0000313" key="2">
    <source>
        <dbReference type="Proteomes" id="UP000504882"/>
    </source>
</evidence>
<dbReference type="EMBL" id="SMNA01000006">
    <property type="protein sequence ID" value="TDE92701.1"/>
    <property type="molecule type" value="Genomic_DNA"/>
</dbReference>
<organism evidence="1 2">
    <name type="scientific">Occultella glacieicola</name>
    <dbReference type="NCBI Taxonomy" id="2518684"/>
    <lineage>
        <taxon>Bacteria</taxon>
        <taxon>Bacillati</taxon>
        <taxon>Actinomycetota</taxon>
        <taxon>Actinomycetes</taxon>
        <taxon>Micrococcales</taxon>
        <taxon>Ruaniaceae</taxon>
        <taxon>Occultella</taxon>
    </lineage>
</organism>
<dbReference type="CDD" id="cd07820">
    <property type="entry name" value="SRPBCC_3"/>
    <property type="match status" value="1"/>
</dbReference>
<reference evidence="1 2" key="1">
    <citation type="submission" date="2019-03" db="EMBL/GenBank/DDBJ databases">
        <title>Genomic features of bacteria from cold environments.</title>
        <authorList>
            <person name="Shen L."/>
        </authorList>
    </citation>
    <scope>NUCLEOTIDE SEQUENCE [LARGE SCALE GENOMIC DNA]</scope>
    <source>
        <strain evidence="2">T3246-1</strain>
    </source>
</reference>
<comment type="caution">
    <text evidence="1">The sequence shown here is derived from an EMBL/GenBank/DDBJ whole genome shotgun (WGS) entry which is preliminary data.</text>
</comment>
<sequence>MPTIRLQTLVPAPVEACFDLSLSVDAHTASMARSGERAVGPVTAGVLGPGESVTWRARHFGIPFTMTSRVVEYEAPHRFVDEQVSGPFSRWWHEHRFEAVDAGTLMSDLVEFASPLGPVGRVADRLLLTGYLTRLLTTRNDWIVATLGAAAR</sequence>
<dbReference type="RefSeq" id="WP_133108331.1">
    <property type="nucleotide sequence ID" value="NZ_SMNA01000006.1"/>
</dbReference>
<evidence type="ECO:0000313" key="1">
    <source>
        <dbReference type="EMBL" id="TDE92701.1"/>
    </source>
</evidence>
<accession>A0ABY2E3K5</accession>
<dbReference type="Proteomes" id="UP000504882">
    <property type="component" value="Unassembled WGS sequence"/>
</dbReference>
<gene>
    <name evidence="1" type="ORF">EXU48_14350</name>
</gene>
<name>A0ABY2E3K5_9MICO</name>
<dbReference type="Gene3D" id="3.30.530.20">
    <property type="match status" value="1"/>
</dbReference>
<dbReference type="SUPFAM" id="SSF55961">
    <property type="entry name" value="Bet v1-like"/>
    <property type="match status" value="1"/>
</dbReference>
<keyword evidence="2" id="KW-1185">Reference proteome</keyword>
<protein>
    <submittedName>
        <fullName evidence="1">Cyclase</fullName>
    </submittedName>
</protein>
<dbReference type="InterPro" id="IPR023393">
    <property type="entry name" value="START-like_dom_sf"/>
</dbReference>
<proteinExistence type="predicted"/>